<dbReference type="RefSeq" id="WP_268060847.1">
    <property type="nucleotide sequence ID" value="NZ_JAPQFJ010000006.1"/>
</dbReference>
<accession>A0ABT4D833</accession>
<protein>
    <submittedName>
        <fullName evidence="1">Uncharacterized protein</fullName>
    </submittedName>
</protein>
<organism evidence="1 2">
    <name type="scientific">Clostridium brassicae</name>
    <dbReference type="NCBI Taxonomy" id="2999072"/>
    <lineage>
        <taxon>Bacteria</taxon>
        <taxon>Bacillati</taxon>
        <taxon>Bacillota</taxon>
        <taxon>Clostridia</taxon>
        <taxon>Eubacteriales</taxon>
        <taxon>Clostridiaceae</taxon>
        <taxon>Clostridium</taxon>
    </lineage>
</organism>
<comment type="caution">
    <text evidence="1">The sequence shown here is derived from an EMBL/GenBank/DDBJ whole genome shotgun (WGS) entry which is preliminary data.</text>
</comment>
<dbReference type="Proteomes" id="UP001144612">
    <property type="component" value="Unassembled WGS sequence"/>
</dbReference>
<sequence>MYLWTVQRKEVIETLIKIGEYYPDIEKSKGYSEMKLVYPTLLESFNVLNNSSSKGIIFGFYKINGGKIFETIEDLYNYLYNNQEVSAAFNFWNANSTILRIKVDDNINIMPMEFNDIIKLSMGKTKDIERISMLYNSINDFNADIYNIITYMNKGRSNPYTLFKSFIEGHYPYLKIENILGVYPNLDLQTSMKEHDIKLFNLSDESKKLKELICNH</sequence>
<evidence type="ECO:0000313" key="1">
    <source>
        <dbReference type="EMBL" id="MCY6958430.1"/>
    </source>
</evidence>
<keyword evidence="2" id="KW-1185">Reference proteome</keyword>
<proteinExistence type="predicted"/>
<dbReference type="EMBL" id="JAPQFJ010000006">
    <property type="protein sequence ID" value="MCY6958430.1"/>
    <property type="molecule type" value="Genomic_DNA"/>
</dbReference>
<gene>
    <name evidence="1" type="ORF">OW729_07420</name>
</gene>
<name>A0ABT4D833_9CLOT</name>
<reference evidence="1" key="1">
    <citation type="submission" date="2022-12" db="EMBL/GenBank/DDBJ databases">
        <title>Clostridium sp. nov., isolated from industrial wastewater.</title>
        <authorList>
            <person name="Jiayan W."/>
        </authorList>
    </citation>
    <scope>NUCLEOTIDE SEQUENCE</scope>
    <source>
        <strain evidence="1">ZC22-4</strain>
    </source>
</reference>
<evidence type="ECO:0000313" key="2">
    <source>
        <dbReference type="Proteomes" id="UP001144612"/>
    </source>
</evidence>